<dbReference type="InterPro" id="IPR011008">
    <property type="entry name" value="Dimeric_a/b-barrel"/>
</dbReference>
<proteinExistence type="predicted"/>
<dbReference type="GO" id="GO:0005829">
    <property type="term" value="C:cytosol"/>
    <property type="evidence" value="ECO:0007669"/>
    <property type="project" value="TreeGrafter"/>
</dbReference>
<dbReference type="PRINTS" id="PR00033">
    <property type="entry name" value="HTHASNC"/>
</dbReference>
<dbReference type="Pfam" id="PF01037">
    <property type="entry name" value="AsnC_trans_reg"/>
    <property type="match status" value="1"/>
</dbReference>
<dbReference type="PANTHER" id="PTHR30154:SF53">
    <property type="entry name" value="HTH-TYPE TRANSCRIPTIONAL REGULATOR LRPC"/>
    <property type="match status" value="1"/>
</dbReference>
<dbReference type="Gene3D" id="1.10.10.10">
    <property type="entry name" value="Winged helix-like DNA-binding domain superfamily/Winged helix DNA-binding domain"/>
    <property type="match status" value="1"/>
</dbReference>
<dbReference type="Proteomes" id="UP000534286">
    <property type="component" value="Unassembled WGS sequence"/>
</dbReference>
<dbReference type="SUPFAM" id="SSF54909">
    <property type="entry name" value="Dimeric alpha+beta barrel"/>
    <property type="match status" value="1"/>
</dbReference>
<comment type="caution">
    <text evidence="5">The sequence shown here is derived from an EMBL/GenBank/DDBJ whole genome shotgun (WGS) entry which is preliminary data.</text>
</comment>
<dbReference type="InterPro" id="IPR036388">
    <property type="entry name" value="WH-like_DNA-bd_sf"/>
</dbReference>
<evidence type="ECO:0000256" key="2">
    <source>
        <dbReference type="ARBA" id="ARBA00023125"/>
    </source>
</evidence>
<dbReference type="GO" id="GO:0043200">
    <property type="term" value="P:response to amino acid"/>
    <property type="evidence" value="ECO:0007669"/>
    <property type="project" value="TreeGrafter"/>
</dbReference>
<dbReference type="EMBL" id="JACHJU010000001">
    <property type="protein sequence ID" value="MBB4938560.1"/>
    <property type="molecule type" value="Genomic_DNA"/>
</dbReference>
<gene>
    <name evidence="5" type="ORF">FHR32_002865</name>
</gene>
<sequence>MDNIDRELLALLQADATQSYAALGEAVGLSSGATHERVRKLRRRGVIRRTSVDVDPAAVGKGVAAFVMLDASAWMGGEETAAALAALPWIEEAHIVAGAASLMVKVRTSSPEDLQAVLRRLHEVPGVTSTQTVVVLETFFERPLDPRGDSPRDQERPS</sequence>
<protein>
    <submittedName>
        <fullName evidence="5">DNA-binding Lrp family transcriptional regulator</fullName>
    </submittedName>
</protein>
<name>A0A7W7RUR2_9ACTN</name>
<organism evidence="5 6">
    <name type="scientific">Streptosporangium album</name>
    <dbReference type="NCBI Taxonomy" id="47479"/>
    <lineage>
        <taxon>Bacteria</taxon>
        <taxon>Bacillati</taxon>
        <taxon>Actinomycetota</taxon>
        <taxon>Actinomycetes</taxon>
        <taxon>Streptosporangiales</taxon>
        <taxon>Streptosporangiaceae</taxon>
        <taxon>Streptosporangium</taxon>
    </lineage>
</organism>
<dbReference type="InterPro" id="IPR036390">
    <property type="entry name" value="WH_DNA-bd_sf"/>
</dbReference>
<dbReference type="GO" id="GO:0043565">
    <property type="term" value="F:sequence-specific DNA binding"/>
    <property type="evidence" value="ECO:0007669"/>
    <property type="project" value="InterPro"/>
</dbReference>
<keyword evidence="2 5" id="KW-0238">DNA-binding</keyword>
<evidence type="ECO:0000259" key="4">
    <source>
        <dbReference type="PROSITE" id="PS50956"/>
    </source>
</evidence>
<evidence type="ECO:0000313" key="6">
    <source>
        <dbReference type="Proteomes" id="UP000534286"/>
    </source>
</evidence>
<dbReference type="InterPro" id="IPR019887">
    <property type="entry name" value="Tscrpt_reg_AsnC/Lrp_C"/>
</dbReference>
<dbReference type="InterPro" id="IPR000485">
    <property type="entry name" value="AsnC-type_HTH_dom"/>
</dbReference>
<evidence type="ECO:0000313" key="5">
    <source>
        <dbReference type="EMBL" id="MBB4938560.1"/>
    </source>
</evidence>
<dbReference type="PANTHER" id="PTHR30154">
    <property type="entry name" value="LEUCINE-RESPONSIVE REGULATORY PROTEIN"/>
    <property type="match status" value="1"/>
</dbReference>
<dbReference type="SUPFAM" id="SSF46785">
    <property type="entry name" value="Winged helix' DNA-binding domain"/>
    <property type="match status" value="1"/>
</dbReference>
<dbReference type="AlphaFoldDB" id="A0A7W7RUR2"/>
<dbReference type="Pfam" id="PF13404">
    <property type="entry name" value="HTH_AsnC-type"/>
    <property type="match status" value="1"/>
</dbReference>
<dbReference type="PROSITE" id="PS50956">
    <property type="entry name" value="HTH_ASNC_2"/>
    <property type="match status" value="1"/>
</dbReference>
<dbReference type="PROSITE" id="PS00519">
    <property type="entry name" value="HTH_ASNC_1"/>
    <property type="match status" value="1"/>
</dbReference>
<keyword evidence="3" id="KW-0804">Transcription</keyword>
<keyword evidence="6" id="KW-1185">Reference proteome</keyword>
<dbReference type="SMART" id="SM00344">
    <property type="entry name" value="HTH_ASNC"/>
    <property type="match status" value="1"/>
</dbReference>
<dbReference type="InterPro" id="IPR019885">
    <property type="entry name" value="Tscrpt_reg_HTH_AsnC-type_CS"/>
</dbReference>
<feature type="domain" description="HTH asnC-type" evidence="4">
    <location>
        <begin position="1"/>
        <end position="62"/>
    </location>
</feature>
<evidence type="ECO:0000256" key="3">
    <source>
        <dbReference type="ARBA" id="ARBA00023163"/>
    </source>
</evidence>
<dbReference type="RefSeq" id="WP_312882328.1">
    <property type="nucleotide sequence ID" value="NZ_BAABEK010000011.1"/>
</dbReference>
<dbReference type="InterPro" id="IPR019888">
    <property type="entry name" value="Tscrpt_reg_AsnC-like"/>
</dbReference>
<dbReference type="Gene3D" id="3.30.70.920">
    <property type="match status" value="1"/>
</dbReference>
<accession>A0A7W7RUR2</accession>
<evidence type="ECO:0000256" key="1">
    <source>
        <dbReference type="ARBA" id="ARBA00023015"/>
    </source>
</evidence>
<reference evidence="5 6" key="1">
    <citation type="submission" date="2020-08" db="EMBL/GenBank/DDBJ databases">
        <title>Sequencing the genomes of 1000 actinobacteria strains.</title>
        <authorList>
            <person name="Klenk H.-P."/>
        </authorList>
    </citation>
    <scope>NUCLEOTIDE SEQUENCE [LARGE SCALE GENOMIC DNA]</scope>
    <source>
        <strain evidence="5 6">DSM 43023</strain>
    </source>
</reference>
<keyword evidence="1" id="KW-0805">Transcription regulation</keyword>